<keyword evidence="1" id="KW-0378">Hydrolase</keyword>
<sequence>MADELWLCAACGKSMSVLAKTCHATWCTPTLNRDLPLPPDTQADEDVCTFINCNGMRCLTLTPILIDTRPPPPRCCLTLILTPINARRAPHQVCTCVNRKRARCLSLTLSLTLIKHSPRPPPQVCTFVNRKGARCAACDAFRGGDSSPFSGVMVCPTCTAINHGAEEGSVCEACGELLGALEITGGARGRGTGGGGRSNGTGNGGGGGGGRSGGGGGSGGGGSSVGGGGRALGDLGALVEHTAREGGDAKARTNDVMRLLRDRLLAARRQEGPAYAFALCELSTAHYTQCSDAGSRWFACGYRNIQMMCATLMTIPAYRRVLFGGTGVVSGAALLQVCTPQQKHLKFDSVIRALPSPLASPQVVPGVALLQAWTERAWEAGFDTAGQEQSIAACVSMTVWRMCAARVQVGPLQGTSKWIGATECAALLRYFGVRAEVVDFAPRDAAAIGDATGAGRRRRRRGNDNGGGGGSSGGGGNGGRQRSMLEFTLQSSDADAAADAAAEAVVEAAAEGNGAPQQQPQQQQQCHPTAPPCDISPMLDYIWSYFHSPCCGSPPLTADARRSRAGEGGGHARKRPRAPPEWPPDFRPPLYFQHDGHSRTIVGPGAQLRRALEGGEGWQQMVRRGRAALARKRAYQLVRIRPGLLPPPGSAAAEEWKELRSTRIELRPLGERA</sequence>
<dbReference type="OrthoDB" id="288987at2759"/>
<organism evidence="4 5">
    <name type="scientific">Tribonema minus</name>
    <dbReference type="NCBI Taxonomy" id="303371"/>
    <lineage>
        <taxon>Eukaryota</taxon>
        <taxon>Sar</taxon>
        <taxon>Stramenopiles</taxon>
        <taxon>Ochrophyta</taxon>
        <taxon>PX clade</taxon>
        <taxon>Xanthophyceae</taxon>
        <taxon>Tribonematales</taxon>
        <taxon>Tribonemataceae</taxon>
        <taxon>Tribonema</taxon>
    </lineage>
</organism>
<keyword evidence="5" id="KW-1185">Reference proteome</keyword>
<protein>
    <recommendedName>
        <fullName evidence="3">UFSP1/2/DUB catalytic domain-containing protein</fullName>
    </recommendedName>
</protein>
<comment type="caution">
    <text evidence="4">The sequence shown here is derived from an EMBL/GenBank/DDBJ whole genome shotgun (WGS) entry which is preliminary data.</text>
</comment>
<feature type="compositionally biased region" description="Low complexity" evidence="2">
    <location>
        <begin position="493"/>
        <end position="525"/>
    </location>
</feature>
<feature type="domain" description="UFSP1/2/DUB catalytic" evidence="3">
    <location>
        <begin position="362"/>
        <end position="444"/>
    </location>
</feature>
<dbReference type="InterPro" id="IPR012462">
    <property type="entry name" value="UFSP1/2_DUB_cat"/>
</dbReference>
<evidence type="ECO:0000256" key="2">
    <source>
        <dbReference type="SAM" id="MobiDB-lite"/>
    </source>
</evidence>
<reference evidence="4" key="1">
    <citation type="submission" date="2021-02" db="EMBL/GenBank/DDBJ databases">
        <title>First Annotated Genome of the Yellow-green Alga Tribonema minus.</title>
        <authorList>
            <person name="Mahan K.M."/>
        </authorList>
    </citation>
    <scope>NUCLEOTIDE SEQUENCE</scope>
    <source>
        <strain evidence="4">UTEX B ZZ1240</strain>
    </source>
</reference>
<dbReference type="Pfam" id="PF07910">
    <property type="entry name" value="Peptidase_C78"/>
    <property type="match status" value="1"/>
</dbReference>
<dbReference type="AlphaFoldDB" id="A0A835YSB8"/>
<feature type="region of interest" description="Disordered" evidence="2">
    <location>
        <begin position="451"/>
        <end position="529"/>
    </location>
</feature>
<feature type="region of interest" description="Disordered" evidence="2">
    <location>
        <begin position="559"/>
        <end position="584"/>
    </location>
</feature>
<proteinExistence type="predicted"/>
<evidence type="ECO:0000313" key="5">
    <source>
        <dbReference type="Proteomes" id="UP000664859"/>
    </source>
</evidence>
<evidence type="ECO:0000313" key="4">
    <source>
        <dbReference type="EMBL" id="KAG5175638.1"/>
    </source>
</evidence>
<dbReference type="GO" id="GO:0016787">
    <property type="term" value="F:hydrolase activity"/>
    <property type="evidence" value="ECO:0007669"/>
    <property type="project" value="UniProtKB-KW"/>
</dbReference>
<evidence type="ECO:0000259" key="3">
    <source>
        <dbReference type="Pfam" id="PF07910"/>
    </source>
</evidence>
<feature type="region of interest" description="Disordered" evidence="2">
    <location>
        <begin position="188"/>
        <end position="224"/>
    </location>
</feature>
<accession>A0A835YSB8</accession>
<gene>
    <name evidence="4" type="ORF">JKP88DRAFT_261659</name>
</gene>
<dbReference type="Gene3D" id="3.90.70.130">
    <property type="match status" value="1"/>
</dbReference>
<dbReference type="Proteomes" id="UP000664859">
    <property type="component" value="Unassembled WGS sequence"/>
</dbReference>
<feature type="compositionally biased region" description="Gly residues" evidence="2">
    <location>
        <begin position="464"/>
        <end position="479"/>
    </location>
</feature>
<evidence type="ECO:0000256" key="1">
    <source>
        <dbReference type="ARBA" id="ARBA00022801"/>
    </source>
</evidence>
<name>A0A835YSB8_9STRA</name>
<dbReference type="EMBL" id="JAFCMP010000547">
    <property type="protein sequence ID" value="KAG5175638.1"/>
    <property type="molecule type" value="Genomic_DNA"/>
</dbReference>